<comment type="similarity">
    <text evidence="1 7">Belongs to the UPF0758 family.</text>
</comment>
<dbReference type="NCBIfam" id="TIGR00608">
    <property type="entry name" value="radc"/>
    <property type="match status" value="1"/>
</dbReference>
<gene>
    <name evidence="9" type="primary">radC</name>
    <name evidence="9" type="ORF">KME15_16355</name>
</gene>
<dbReference type="PROSITE" id="PS50249">
    <property type="entry name" value="MPN"/>
    <property type="match status" value="1"/>
</dbReference>
<evidence type="ECO:0000313" key="9">
    <source>
        <dbReference type="EMBL" id="MBW4660248.1"/>
    </source>
</evidence>
<dbReference type="Pfam" id="PF20582">
    <property type="entry name" value="UPF0758_N"/>
    <property type="match status" value="1"/>
</dbReference>
<dbReference type="PANTHER" id="PTHR30471">
    <property type="entry name" value="DNA REPAIR PROTEIN RADC"/>
    <property type="match status" value="1"/>
</dbReference>
<evidence type="ECO:0000313" key="10">
    <source>
        <dbReference type="Proteomes" id="UP000757435"/>
    </source>
</evidence>
<dbReference type="Pfam" id="PF04002">
    <property type="entry name" value="RadC"/>
    <property type="match status" value="1"/>
</dbReference>
<dbReference type="GO" id="GO:0008237">
    <property type="term" value="F:metallopeptidase activity"/>
    <property type="evidence" value="ECO:0007669"/>
    <property type="project" value="UniProtKB-KW"/>
</dbReference>
<feature type="domain" description="MPN" evidence="8">
    <location>
        <begin position="155"/>
        <end position="277"/>
    </location>
</feature>
<evidence type="ECO:0000256" key="2">
    <source>
        <dbReference type="ARBA" id="ARBA00022670"/>
    </source>
</evidence>
<keyword evidence="4" id="KW-0378">Hydrolase</keyword>
<dbReference type="CDD" id="cd08071">
    <property type="entry name" value="MPN_DUF2466"/>
    <property type="match status" value="1"/>
</dbReference>
<accession>A0A951UPY2</accession>
<reference evidence="9" key="1">
    <citation type="submission" date="2021-05" db="EMBL/GenBank/DDBJ databases">
        <authorList>
            <person name="Pietrasiak N."/>
            <person name="Ward R."/>
            <person name="Stajich J.E."/>
            <person name="Kurbessoian T."/>
        </authorList>
    </citation>
    <scope>NUCLEOTIDE SEQUENCE</scope>
    <source>
        <strain evidence="9">UHER 2000/2452</strain>
    </source>
</reference>
<dbReference type="InterPro" id="IPR025657">
    <property type="entry name" value="RadC_JAB"/>
</dbReference>
<evidence type="ECO:0000256" key="7">
    <source>
        <dbReference type="RuleBase" id="RU003797"/>
    </source>
</evidence>
<keyword evidence="6" id="KW-0482">Metalloprotease</keyword>
<dbReference type="InterPro" id="IPR046778">
    <property type="entry name" value="UPF0758_N"/>
</dbReference>
<comment type="caution">
    <text evidence="9">The sequence shown here is derived from an EMBL/GenBank/DDBJ whole genome shotgun (WGS) entry which is preliminary data.</text>
</comment>
<evidence type="ECO:0000256" key="4">
    <source>
        <dbReference type="ARBA" id="ARBA00022801"/>
    </source>
</evidence>
<dbReference type="NCBIfam" id="NF000642">
    <property type="entry name" value="PRK00024.1"/>
    <property type="match status" value="1"/>
</dbReference>
<evidence type="ECO:0000256" key="6">
    <source>
        <dbReference type="ARBA" id="ARBA00023049"/>
    </source>
</evidence>
<dbReference type="PANTHER" id="PTHR30471:SF3">
    <property type="entry name" value="UPF0758 PROTEIN YEES-RELATED"/>
    <property type="match status" value="1"/>
</dbReference>
<name>A0A951UPY2_9CYAN</name>
<reference evidence="9" key="2">
    <citation type="journal article" date="2022" name="Microbiol. Resour. Announc.">
        <title>Metagenome Sequencing to Explore Phylogenomics of Terrestrial Cyanobacteria.</title>
        <authorList>
            <person name="Ward R.D."/>
            <person name="Stajich J.E."/>
            <person name="Johansen J.R."/>
            <person name="Huntemann M."/>
            <person name="Clum A."/>
            <person name="Foster B."/>
            <person name="Foster B."/>
            <person name="Roux S."/>
            <person name="Palaniappan K."/>
            <person name="Varghese N."/>
            <person name="Mukherjee S."/>
            <person name="Reddy T.B.K."/>
            <person name="Daum C."/>
            <person name="Copeland A."/>
            <person name="Chen I.A."/>
            <person name="Ivanova N.N."/>
            <person name="Kyrpides N.C."/>
            <person name="Shapiro N."/>
            <person name="Eloe-Fadrosh E.A."/>
            <person name="Pietrasiak N."/>
        </authorList>
    </citation>
    <scope>NUCLEOTIDE SEQUENCE</scope>
    <source>
        <strain evidence="9">UHER 2000/2452</strain>
    </source>
</reference>
<protein>
    <submittedName>
        <fullName evidence="9">DNA repair protein RadC</fullName>
    </submittedName>
</protein>
<sequence length="285" mass="30711">MSLSSNINSSLEVVPELKNASFQSLDIQQEPEHPTGYSYARIAGSSATLRVKDLPASERPRDRLLASGGAYMSNSDLLSVLLGSGQGDQSAIDLSHTLLASLEDNGQRAIAALRHITPERLMNVYGIGEAKAATILAAIELGKRVYAPSPMVSTVIDDPGLAAEALTADLMWSPVEKFAIIMLDIKHQMIGKKIVSIGTASETYAEPKEIFKALIEVNASRGIVAHNHPSGLIQPSPEDINLTEHLLQAANIMNIQIIDHLILGGGNYTSLHQTTNLWNRYPQGD</sequence>
<evidence type="ECO:0000256" key="5">
    <source>
        <dbReference type="ARBA" id="ARBA00022833"/>
    </source>
</evidence>
<dbReference type="GO" id="GO:0046872">
    <property type="term" value="F:metal ion binding"/>
    <property type="evidence" value="ECO:0007669"/>
    <property type="project" value="UniProtKB-KW"/>
</dbReference>
<keyword evidence="3" id="KW-0479">Metal-binding</keyword>
<dbReference type="InterPro" id="IPR001405">
    <property type="entry name" value="UPF0758"/>
</dbReference>
<dbReference type="Gene3D" id="3.40.140.10">
    <property type="entry name" value="Cytidine Deaminase, domain 2"/>
    <property type="match status" value="1"/>
</dbReference>
<dbReference type="InterPro" id="IPR037518">
    <property type="entry name" value="MPN"/>
</dbReference>
<dbReference type="AlphaFoldDB" id="A0A951UPY2"/>
<dbReference type="Proteomes" id="UP000757435">
    <property type="component" value="Unassembled WGS sequence"/>
</dbReference>
<dbReference type="PROSITE" id="PS01302">
    <property type="entry name" value="UPF0758"/>
    <property type="match status" value="1"/>
</dbReference>
<keyword evidence="2" id="KW-0645">Protease</keyword>
<keyword evidence="5" id="KW-0862">Zinc</keyword>
<dbReference type="EMBL" id="JAHHHD010000019">
    <property type="protein sequence ID" value="MBW4660248.1"/>
    <property type="molecule type" value="Genomic_DNA"/>
</dbReference>
<evidence type="ECO:0000259" key="8">
    <source>
        <dbReference type="PROSITE" id="PS50249"/>
    </source>
</evidence>
<dbReference type="GO" id="GO:0006508">
    <property type="term" value="P:proteolysis"/>
    <property type="evidence" value="ECO:0007669"/>
    <property type="project" value="UniProtKB-KW"/>
</dbReference>
<evidence type="ECO:0000256" key="1">
    <source>
        <dbReference type="ARBA" id="ARBA00010243"/>
    </source>
</evidence>
<organism evidence="9 10">
    <name type="scientific">Drouetiella hepatica Uher 2000/2452</name>
    <dbReference type="NCBI Taxonomy" id="904376"/>
    <lineage>
        <taxon>Bacteria</taxon>
        <taxon>Bacillati</taxon>
        <taxon>Cyanobacteriota</taxon>
        <taxon>Cyanophyceae</taxon>
        <taxon>Oculatellales</taxon>
        <taxon>Oculatellaceae</taxon>
        <taxon>Drouetiella</taxon>
    </lineage>
</organism>
<dbReference type="InterPro" id="IPR020891">
    <property type="entry name" value="UPF0758_CS"/>
</dbReference>
<evidence type="ECO:0000256" key="3">
    <source>
        <dbReference type="ARBA" id="ARBA00022723"/>
    </source>
</evidence>
<proteinExistence type="inferred from homology"/>